<comment type="caution">
    <text evidence="1">The sequence shown here is derived from an EMBL/GenBank/DDBJ whole genome shotgun (WGS) entry which is preliminary data.</text>
</comment>
<sequence length="92" mass="10208">MKFFVVPVVGLLLAVDVVGLELDLLLDGLEELGLELDLDALGLADVPLASTIFILDALNVERISVEVRNKLVSFFKVLFFIVLSFRKINCFL</sequence>
<evidence type="ECO:0000313" key="2">
    <source>
        <dbReference type="Proteomes" id="UP000070355"/>
    </source>
</evidence>
<name>A0A133ZWB9_9BACL</name>
<dbReference type="EMBL" id="LSDC01000064">
    <property type="protein sequence ID" value="KXB59725.1"/>
    <property type="molecule type" value="Genomic_DNA"/>
</dbReference>
<protein>
    <submittedName>
        <fullName evidence="1">Uncharacterized protein</fullName>
    </submittedName>
</protein>
<proteinExistence type="predicted"/>
<reference evidence="2" key="1">
    <citation type="submission" date="2016-01" db="EMBL/GenBank/DDBJ databases">
        <authorList>
            <person name="Mitreva M."/>
            <person name="Pepin K.H."/>
            <person name="Mihindukulasuriya K.A."/>
            <person name="Fulton R."/>
            <person name="Fronick C."/>
            <person name="O'Laughlin M."/>
            <person name="Miner T."/>
            <person name="Herter B."/>
            <person name="Rosa B.A."/>
            <person name="Cordes M."/>
            <person name="Tomlinson C."/>
            <person name="Wollam A."/>
            <person name="Palsikar V.B."/>
            <person name="Mardis E.R."/>
            <person name="Wilson R.K."/>
        </authorList>
    </citation>
    <scope>NUCLEOTIDE SEQUENCE [LARGE SCALE GENOMIC DNA]</scope>
    <source>
        <strain evidence="2">DNF01167</strain>
    </source>
</reference>
<evidence type="ECO:0000313" key="1">
    <source>
        <dbReference type="EMBL" id="KXB59725.1"/>
    </source>
</evidence>
<dbReference type="AlphaFoldDB" id="A0A133ZWB9"/>
<dbReference type="Proteomes" id="UP000070355">
    <property type="component" value="Unassembled WGS sequence"/>
</dbReference>
<organism evidence="1 2">
    <name type="scientific">Gemella haemolysans</name>
    <dbReference type="NCBI Taxonomy" id="1379"/>
    <lineage>
        <taxon>Bacteria</taxon>
        <taxon>Bacillati</taxon>
        <taxon>Bacillota</taxon>
        <taxon>Bacilli</taxon>
        <taxon>Bacillales</taxon>
        <taxon>Gemellaceae</taxon>
        <taxon>Gemella</taxon>
    </lineage>
</organism>
<accession>A0A133ZWB9</accession>
<gene>
    <name evidence="1" type="ORF">HMPREF3186_00994</name>
</gene>